<dbReference type="RefSeq" id="WP_379486495.1">
    <property type="nucleotide sequence ID" value="NZ_JBHLWK010000009.1"/>
</dbReference>
<organism evidence="3 4">
    <name type="scientific">Novosphingobium soli</name>
    <dbReference type="NCBI Taxonomy" id="574956"/>
    <lineage>
        <taxon>Bacteria</taxon>
        <taxon>Pseudomonadati</taxon>
        <taxon>Pseudomonadota</taxon>
        <taxon>Alphaproteobacteria</taxon>
        <taxon>Sphingomonadales</taxon>
        <taxon>Sphingomonadaceae</taxon>
        <taxon>Novosphingobium</taxon>
    </lineage>
</organism>
<feature type="transmembrane region" description="Helical" evidence="1">
    <location>
        <begin position="346"/>
        <end position="364"/>
    </location>
</feature>
<feature type="transmembrane region" description="Helical" evidence="1">
    <location>
        <begin position="316"/>
        <end position="334"/>
    </location>
</feature>
<feature type="transmembrane region" description="Helical" evidence="1">
    <location>
        <begin position="14"/>
        <end position="37"/>
    </location>
</feature>
<dbReference type="GO" id="GO:0016746">
    <property type="term" value="F:acyltransferase activity"/>
    <property type="evidence" value="ECO:0007669"/>
    <property type="project" value="UniProtKB-KW"/>
</dbReference>
<dbReference type="InterPro" id="IPR050623">
    <property type="entry name" value="Glucan_succinyl_AcylTrfase"/>
</dbReference>
<feature type="transmembrane region" description="Helical" evidence="1">
    <location>
        <begin position="244"/>
        <end position="264"/>
    </location>
</feature>
<keyword evidence="3" id="KW-0012">Acyltransferase</keyword>
<feature type="transmembrane region" description="Helical" evidence="1">
    <location>
        <begin position="210"/>
        <end position="232"/>
    </location>
</feature>
<sequence>MQPASTQRHYGMDWLRIGAFVLLIFYHVGFSFTPWGYQTPSRGVVPWAEIPLLGLSAWRLALLFAISGYASAALLARDGDTGTFLRSRLLRLGIPLLFGLTVIVPPQPYMGLLHSGYAHGYGYFLIHDAFSFRRVIHENLPAVMHLWFVIYLLAYTVALCLTRMLLPAGTAAAIAHRAESILASRWLLPAGCVAIYAVRAPGDGWTDTHALFTDLAAHLHYGGMFLFGFLLRGSEPLRRTIARAWRPALAAGLAGYAFVALEAWHFPGNVRTPAAWIEPLDFAKAVQCWGTVIALFGIADRFWNRDARWRATLAEAVFPVFIAHQTVMVLVSYWLRDKGLSALPEFLLLCASVTFGSWLFYLAGREIGPLRPLIGLKRAKPRPRPKAVAQAFPAR</sequence>
<proteinExistence type="predicted"/>
<feature type="transmembrane region" description="Helical" evidence="1">
    <location>
        <begin position="146"/>
        <end position="166"/>
    </location>
</feature>
<protein>
    <submittedName>
        <fullName evidence="3">Acyltransferase</fullName>
        <ecNumber evidence="3">2.3.1.-</ecNumber>
    </submittedName>
</protein>
<evidence type="ECO:0000259" key="2">
    <source>
        <dbReference type="Pfam" id="PF01757"/>
    </source>
</evidence>
<feature type="transmembrane region" description="Helical" evidence="1">
    <location>
        <begin position="88"/>
        <end position="105"/>
    </location>
</feature>
<keyword evidence="1" id="KW-1133">Transmembrane helix</keyword>
<keyword evidence="1" id="KW-0812">Transmembrane</keyword>
<dbReference type="PANTHER" id="PTHR36927">
    <property type="entry name" value="BLR4337 PROTEIN"/>
    <property type="match status" value="1"/>
</dbReference>
<dbReference type="PANTHER" id="PTHR36927:SF3">
    <property type="entry name" value="GLUCANS BIOSYNTHESIS PROTEIN C"/>
    <property type="match status" value="1"/>
</dbReference>
<feature type="transmembrane region" description="Helical" evidence="1">
    <location>
        <begin position="284"/>
        <end position="304"/>
    </location>
</feature>
<dbReference type="Proteomes" id="UP001589798">
    <property type="component" value="Unassembled WGS sequence"/>
</dbReference>
<evidence type="ECO:0000256" key="1">
    <source>
        <dbReference type="SAM" id="Phobius"/>
    </source>
</evidence>
<accession>A0ABV6CTF3</accession>
<feature type="domain" description="Acyltransferase 3" evidence="2">
    <location>
        <begin position="10"/>
        <end position="361"/>
    </location>
</feature>
<feature type="transmembrane region" description="Helical" evidence="1">
    <location>
        <begin position="178"/>
        <end position="198"/>
    </location>
</feature>
<dbReference type="EMBL" id="JBHLWK010000009">
    <property type="protein sequence ID" value="MFC0203722.1"/>
    <property type="molecule type" value="Genomic_DNA"/>
</dbReference>
<evidence type="ECO:0000313" key="3">
    <source>
        <dbReference type="EMBL" id="MFC0203722.1"/>
    </source>
</evidence>
<keyword evidence="4" id="KW-1185">Reference proteome</keyword>
<gene>
    <name evidence="3" type="ORF">ACFFJC_05475</name>
</gene>
<keyword evidence="3" id="KW-0808">Transferase</keyword>
<dbReference type="Pfam" id="PF01757">
    <property type="entry name" value="Acyl_transf_3"/>
    <property type="match status" value="1"/>
</dbReference>
<evidence type="ECO:0000313" key="4">
    <source>
        <dbReference type="Proteomes" id="UP001589798"/>
    </source>
</evidence>
<dbReference type="InterPro" id="IPR002656">
    <property type="entry name" value="Acyl_transf_3_dom"/>
</dbReference>
<dbReference type="EC" id="2.3.1.-" evidence="3"/>
<keyword evidence="1" id="KW-0472">Membrane</keyword>
<feature type="transmembrane region" description="Helical" evidence="1">
    <location>
        <begin position="57"/>
        <end position="76"/>
    </location>
</feature>
<reference evidence="3 4" key="1">
    <citation type="submission" date="2024-09" db="EMBL/GenBank/DDBJ databases">
        <authorList>
            <person name="Sun Q."/>
            <person name="Mori K."/>
        </authorList>
    </citation>
    <scope>NUCLEOTIDE SEQUENCE [LARGE SCALE GENOMIC DNA]</scope>
    <source>
        <strain evidence="3 4">CCM 7706</strain>
    </source>
</reference>
<name>A0ABV6CTF3_9SPHN</name>
<comment type="caution">
    <text evidence="3">The sequence shown here is derived from an EMBL/GenBank/DDBJ whole genome shotgun (WGS) entry which is preliminary data.</text>
</comment>